<accession>A0A9D1X7Q7</accession>
<keyword evidence="3" id="KW-0285">Flavoprotein</keyword>
<dbReference type="EC" id="1.1.2.4" evidence="10"/>
<evidence type="ECO:0000259" key="12">
    <source>
        <dbReference type="PROSITE" id="PS51387"/>
    </source>
</evidence>
<evidence type="ECO:0000256" key="1">
    <source>
        <dbReference type="ARBA" id="ARBA00001974"/>
    </source>
</evidence>
<keyword evidence="7" id="KW-0560">Oxidoreductase</keyword>
<evidence type="ECO:0000256" key="9">
    <source>
        <dbReference type="ARBA" id="ARBA00023014"/>
    </source>
</evidence>
<keyword evidence="9" id="KW-0411">Iron-sulfur</keyword>
<sequence>MEKERKTYTDALTRLAKGTDAGLYRLVPERVEIVNSDEALIQVLQECRETKKPVTFKAGGTSLSGQTITNSVLIEIGPDYGHAQILDEGQRVKLPCSITGEAANRLLQPYGRKLGPQPASIKSAKIGGIVANNSSGSSYGITYNSYHTIESMRFILADGTTVDTASAESRQAFSQSHASLLSELRQLREEILSDDKVRERIRHKFELKNTCGYGMNSFLDHEDPIDILAHLMIGSEGTLGFISEVVFKTVPNDPLKASALIYFPDLKEACKAIGPLRQCSKVSAAELMDRNALRTVQEEPGMPEELKSLPDEAVALLIDTSSDTPEALTLQFQEIEQKLQDVHTLYPVSFTTDPHLYATYWRVRNGLFTSAAGSRPRGTVAIIEDIAFREAVLGDALTQVRETLCRYHYDNFVMWGHLLDGNVHFTIFPDINHQAGIDNYAAFMRELVDDVLAFDGSLKAEHGTGRNMAPFVEREWGSEIYRLMWRVKQAVDPDNLLNPGVLLNEDPEVFLKDLKRIPLANDRIDKCIECGFCEVQCPARDLTLTPRQRVVIYRKLADLAANGGSNSLLYRELKDAFDYKGNKTCATDGLCATACPVGINTGLLIKELRWKENSATANRIASFIANHMAGTTATLRPLLHLPHLLSKVVGYDNFERLTRFLFEASGHRFPLWTRYTPSGAKRPKPLPTQATTSGFEMVYFPACITRTMGISADYNKSDEAIDVTHKTEALLRKAGCVIHYPEAMDRLCCGMAFSSKGFRQQAAQKEKELNEALLKASDNGRLPILCDMSPCLLHMRETLDPRLHLYEPVEFIYKFLRDRLIFEPLPITVAVHSTCSTTKMGVKDKLKALAGLCAERVVSPEEVTCCGWAGDRGFFFPELNASALRALKPNLKGATEGYSNSRTCEIGLSMNSGISYKSIVYLVDKATRAK</sequence>
<dbReference type="InterPro" id="IPR004017">
    <property type="entry name" value="Cys_rich_dom"/>
</dbReference>
<evidence type="ECO:0000256" key="4">
    <source>
        <dbReference type="ARBA" id="ARBA00022723"/>
    </source>
</evidence>
<evidence type="ECO:0000256" key="5">
    <source>
        <dbReference type="ARBA" id="ARBA00022827"/>
    </source>
</evidence>
<comment type="caution">
    <text evidence="13">The sequence shown here is derived from an EMBL/GenBank/DDBJ whole genome shotgun (WGS) entry which is preliminary data.</text>
</comment>
<dbReference type="PANTHER" id="PTHR11748">
    <property type="entry name" value="D-LACTATE DEHYDROGENASE"/>
    <property type="match status" value="1"/>
</dbReference>
<dbReference type="PROSITE" id="PS51379">
    <property type="entry name" value="4FE4S_FER_2"/>
    <property type="match status" value="1"/>
</dbReference>
<comment type="cofactor">
    <cofactor evidence="1">
        <name>FAD</name>
        <dbReference type="ChEBI" id="CHEBI:57692"/>
    </cofactor>
</comment>
<dbReference type="GO" id="GO:0051536">
    <property type="term" value="F:iron-sulfur cluster binding"/>
    <property type="evidence" value="ECO:0007669"/>
    <property type="project" value="UniProtKB-KW"/>
</dbReference>
<dbReference type="EMBL" id="DXEL01000030">
    <property type="protein sequence ID" value="HIX74145.1"/>
    <property type="molecule type" value="Genomic_DNA"/>
</dbReference>
<dbReference type="SUPFAM" id="SSF55103">
    <property type="entry name" value="FAD-linked oxidases, C-terminal domain"/>
    <property type="match status" value="1"/>
</dbReference>
<evidence type="ECO:0000256" key="8">
    <source>
        <dbReference type="ARBA" id="ARBA00023004"/>
    </source>
</evidence>
<dbReference type="InterPro" id="IPR004113">
    <property type="entry name" value="FAD-bd_oxidored_4_C"/>
</dbReference>
<reference evidence="13" key="2">
    <citation type="submission" date="2021-04" db="EMBL/GenBank/DDBJ databases">
        <authorList>
            <person name="Gilroy R."/>
        </authorList>
    </citation>
    <scope>NUCLEOTIDE SEQUENCE</scope>
    <source>
        <strain evidence="13">ChiGjej6B6-14162</strain>
    </source>
</reference>
<dbReference type="Gene3D" id="3.30.70.2740">
    <property type="match status" value="1"/>
</dbReference>
<dbReference type="SUPFAM" id="SSF56176">
    <property type="entry name" value="FAD-binding/transporter-associated domain-like"/>
    <property type="match status" value="1"/>
</dbReference>
<keyword evidence="6" id="KW-0809">Transit peptide</keyword>
<evidence type="ECO:0000256" key="2">
    <source>
        <dbReference type="ARBA" id="ARBA00008000"/>
    </source>
</evidence>
<dbReference type="PANTHER" id="PTHR11748:SF111">
    <property type="entry name" value="D-LACTATE DEHYDROGENASE, MITOCHONDRIAL-RELATED"/>
    <property type="match status" value="1"/>
</dbReference>
<evidence type="ECO:0000256" key="10">
    <source>
        <dbReference type="ARBA" id="ARBA00038897"/>
    </source>
</evidence>
<dbReference type="Gene3D" id="1.10.1060.10">
    <property type="entry name" value="Alpha-helical ferredoxin"/>
    <property type="match status" value="1"/>
</dbReference>
<dbReference type="Gene3D" id="3.30.70.2190">
    <property type="match status" value="1"/>
</dbReference>
<evidence type="ECO:0000256" key="3">
    <source>
        <dbReference type="ARBA" id="ARBA00022630"/>
    </source>
</evidence>
<dbReference type="InterPro" id="IPR016169">
    <property type="entry name" value="FAD-bd_PCMH_sub2"/>
</dbReference>
<dbReference type="Proteomes" id="UP000886740">
    <property type="component" value="Unassembled WGS sequence"/>
</dbReference>
<dbReference type="InterPro" id="IPR009051">
    <property type="entry name" value="Helical_ferredxn"/>
</dbReference>
<dbReference type="InterPro" id="IPR016164">
    <property type="entry name" value="FAD-linked_Oxase-like_C"/>
</dbReference>
<evidence type="ECO:0000313" key="14">
    <source>
        <dbReference type="Proteomes" id="UP000886740"/>
    </source>
</evidence>
<organism evidence="13 14">
    <name type="scientific">Candidatus Parabacteroides intestinipullorum</name>
    <dbReference type="NCBI Taxonomy" id="2838723"/>
    <lineage>
        <taxon>Bacteria</taxon>
        <taxon>Pseudomonadati</taxon>
        <taxon>Bacteroidota</taxon>
        <taxon>Bacteroidia</taxon>
        <taxon>Bacteroidales</taxon>
        <taxon>Tannerellaceae</taxon>
        <taxon>Parabacteroides</taxon>
    </lineage>
</organism>
<dbReference type="GO" id="GO:0071949">
    <property type="term" value="F:FAD binding"/>
    <property type="evidence" value="ECO:0007669"/>
    <property type="project" value="InterPro"/>
</dbReference>
<dbReference type="SUPFAM" id="SSF46548">
    <property type="entry name" value="alpha-helical ferredoxin"/>
    <property type="match status" value="1"/>
</dbReference>
<dbReference type="InterPro" id="IPR017900">
    <property type="entry name" value="4Fe4S_Fe_S_CS"/>
</dbReference>
<keyword evidence="5" id="KW-0274">FAD</keyword>
<evidence type="ECO:0000256" key="6">
    <source>
        <dbReference type="ARBA" id="ARBA00022946"/>
    </source>
</evidence>
<gene>
    <name evidence="13" type="ORF">H9977_03770</name>
</gene>
<protein>
    <recommendedName>
        <fullName evidence="10">D-lactate dehydrogenase (cytochrome)</fullName>
        <ecNumber evidence="10">1.1.2.4</ecNumber>
    </recommendedName>
</protein>
<keyword evidence="8" id="KW-0408">Iron</keyword>
<reference evidence="13" key="1">
    <citation type="journal article" date="2021" name="PeerJ">
        <title>Extensive microbial diversity within the chicken gut microbiome revealed by metagenomics and culture.</title>
        <authorList>
            <person name="Gilroy R."/>
            <person name="Ravi A."/>
            <person name="Getino M."/>
            <person name="Pursley I."/>
            <person name="Horton D.L."/>
            <person name="Alikhan N.F."/>
            <person name="Baker D."/>
            <person name="Gharbi K."/>
            <person name="Hall N."/>
            <person name="Watson M."/>
            <person name="Adriaenssens E.M."/>
            <person name="Foster-Nyarko E."/>
            <person name="Jarju S."/>
            <person name="Secka A."/>
            <person name="Antonio M."/>
            <person name="Oren A."/>
            <person name="Chaudhuri R.R."/>
            <person name="La Ragione R."/>
            <person name="Hildebrand F."/>
            <person name="Pallen M.J."/>
        </authorList>
    </citation>
    <scope>NUCLEOTIDE SEQUENCE</scope>
    <source>
        <strain evidence="13">ChiGjej6B6-14162</strain>
    </source>
</reference>
<dbReference type="InterPro" id="IPR016166">
    <property type="entry name" value="FAD-bd_PCMH"/>
</dbReference>
<dbReference type="GO" id="GO:0004458">
    <property type="term" value="F:D-lactate dehydrogenase (cytochrome) activity"/>
    <property type="evidence" value="ECO:0007669"/>
    <property type="project" value="UniProtKB-EC"/>
</dbReference>
<feature type="domain" description="4Fe-4S ferredoxin-type" evidence="11">
    <location>
        <begin position="517"/>
        <end position="547"/>
    </location>
</feature>
<dbReference type="InterPro" id="IPR017896">
    <property type="entry name" value="4Fe4S_Fe-S-bd"/>
</dbReference>
<dbReference type="GO" id="GO:0008720">
    <property type="term" value="F:D-lactate dehydrogenase (NAD+) activity"/>
    <property type="evidence" value="ECO:0007669"/>
    <property type="project" value="TreeGrafter"/>
</dbReference>
<dbReference type="Pfam" id="PF02913">
    <property type="entry name" value="FAD-oxidase_C"/>
    <property type="match status" value="1"/>
</dbReference>
<feature type="domain" description="FAD-binding PCMH-type" evidence="12">
    <location>
        <begin position="24"/>
        <end position="252"/>
    </location>
</feature>
<dbReference type="InterPro" id="IPR016171">
    <property type="entry name" value="Vanillyl_alc_oxidase_C-sub2"/>
</dbReference>
<dbReference type="GO" id="GO:0046872">
    <property type="term" value="F:metal ion binding"/>
    <property type="evidence" value="ECO:0007669"/>
    <property type="project" value="UniProtKB-KW"/>
</dbReference>
<proteinExistence type="inferred from homology"/>
<comment type="similarity">
    <text evidence="2">Belongs to the FAD-binding oxidoreductase/transferase type 4 family.</text>
</comment>
<dbReference type="Pfam" id="PF13183">
    <property type="entry name" value="Fer4_8"/>
    <property type="match status" value="1"/>
</dbReference>
<keyword evidence="4" id="KW-0479">Metal-binding</keyword>
<dbReference type="Gene3D" id="1.10.45.10">
    <property type="entry name" value="Vanillyl-alcohol Oxidase, Chain A, domain 4"/>
    <property type="match status" value="1"/>
</dbReference>
<dbReference type="Pfam" id="PF02754">
    <property type="entry name" value="CCG"/>
    <property type="match status" value="2"/>
</dbReference>
<evidence type="ECO:0000313" key="13">
    <source>
        <dbReference type="EMBL" id="HIX74145.1"/>
    </source>
</evidence>
<dbReference type="GO" id="GO:1903457">
    <property type="term" value="P:lactate catabolic process"/>
    <property type="evidence" value="ECO:0007669"/>
    <property type="project" value="TreeGrafter"/>
</dbReference>
<dbReference type="Gene3D" id="3.30.465.10">
    <property type="match status" value="1"/>
</dbReference>
<dbReference type="Pfam" id="PF01565">
    <property type="entry name" value="FAD_binding_4"/>
    <property type="match status" value="1"/>
</dbReference>
<dbReference type="InterPro" id="IPR036318">
    <property type="entry name" value="FAD-bd_PCMH-like_sf"/>
</dbReference>
<dbReference type="PROSITE" id="PS00198">
    <property type="entry name" value="4FE4S_FER_1"/>
    <property type="match status" value="1"/>
</dbReference>
<name>A0A9D1X7Q7_9BACT</name>
<dbReference type="AlphaFoldDB" id="A0A9D1X7Q7"/>
<evidence type="ECO:0000256" key="7">
    <source>
        <dbReference type="ARBA" id="ARBA00023002"/>
    </source>
</evidence>
<evidence type="ECO:0000259" key="11">
    <source>
        <dbReference type="PROSITE" id="PS51379"/>
    </source>
</evidence>
<dbReference type="InterPro" id="IPR006094">
    <property type="entry name" value="Oxid_FAD_bind_N"/>
</dbReference>
<dbReference type="PROSITE" id="PS51387">
    <property type="entry name" value="FAD_PCMH"/>
    <property type="match status" value="1"/>
</dbReference>